<gene>
    <name evidence="13" type="ORF">QYM36_018387</name>
</gene>
<feature type="region of interest" description="Disordered" evidence="11">
    <location>
        <begin position="51"/>
        <end position="71"/>
    </location>
</feature>
<dbReference type="FunFam" id="3.30.160.60:FF:000446">
    <property type="entry name" value="Zinc finger protein"/>
    <property type="match status" value="1"/>
</dbReference>
<keyword evidence="4 10" id="KW-0863">Zinc-finger</keyword>
<keyword evidence="6" id="KW-0805">Transcription regulation</keyword>
<evidence type="ECO:0000313" key="14">
    <source>
        <dbReference type="Proteomes" id="UP001187531"/>
    </source>
</evidence>
<evidence type="ECO:0000256" key="9">
    <source>
        <dbReference type="ARBA" id="ARBA00023242"/>
    </source>
</evidence>
<dbReference type="Proteomes" id="UP001187531">
    <property type="component" value="Unassembled WGS sequence"/>
</dbReference>
<dbReference type="GO" id="GO:0005634">
    <property type="term" value="C:nucleus"/>
    <property type="evidence" value="ECO:0007669"/>
    <property type="project" value="UniProtKB-SubCell"/>
</dbReference>
<name>A0AA88KRK1_ARTSF</name>
<dbReference type="InterPro" id="IPR013087">
    <property type="entry name" value="Znf_C2H2_type"/>
</dbReference>
<comment type="caution">
    <text evidence="13">The sequence shown here is derived from an EMBL/GenBank/DDBJ whole genome shotgun (WGS) entry which is preliminary data.</text>
</comment>
<accession>A0AA88KRK1</accession>
<keyword evidence="14" id="KW-1185">Reference proteome</keyword>
<dbReference type="FunFam" id="3.30.160.60:FF:002239">
    <property type="entry name" value="Zinc finger protein 226"/>
    <property type="match status" value="3"/>
</dbReference>
<evidence type="ECO:0000256" key="4">
    <source>
        <dbReference type="ARBA" id="ARBA00022771"/>
    </source>
</evidence>
<evidence type="ECO:0000256" key="1">
    <source>
        <dbReference type="ARBA" id="ARBA00004123"/>
    </source>
</evidence>
<evidence type="ECO:0000313" key="13">
    <source>
        <dbReference type="EMBL" id="KAK2703063.1"/>
    </source>
</evidence>
<evidence type="ECO:0000256" key="6">
    <source>
        <dbReference type="ARBA" id="ARBA00023015"/>
    </source>
</evidence>
<feature type="domain" description="C2H2-type" evidence="12">
    <location>
        <begin position="147"/>
        <end position="174"/>
    </location>
</feature>
<keyword evidence="7" id="KW-0238">DNA-binding</keyword>
<dbReference type="AlphaFoldDB" id="A0AA88KRK1"/>
<feature type="domain" description="C2H2-type" evidence="12">
    <location>
        <begin position="203"/>
        <end position="230"/>
    </location>
</feature>
<feature type="domain" description="C2H2-type" evidence="12">
    <location>
        <begin position="175"/>
        <end position="202"/>
    </location>
</feature>
<comment type="subcellular location">
    <subcellularLocation>
        <location evidence="1">Nucleus</location>
    </subcellularLocation>
</comment>
<dbReference type="SUPFAM" id="SSF57667">
    <property type="entry name" value="beta-beta-alpha zinc fingers"/>
    <property type="match status" value="3"/>
</dbReference>
<keyword evidence="3" id="KW-0677">Repeat</keyword>
<evidence type="ECO:0000256" key="11">
    <source>
        <dbReference type="SAM" id="MobiDB-lite"/>
    </source>
</evidence>
<keyword evidence="8" id="KW-0804">Transcription</keyword>
<dbReference type="PANTHER" id="PTHR24394:SF29">
    <property type="entry name" value="MYONEURIN"/>
    <property type="match status" value="1"/>
</dbReference>
<dbReference type="PROSITE" id="PS50157">
    <property type="entry name" value="ZINC_FINGER_C2H2_2"/>
    <property type="match status" value="5"/>
</dbReference>
<sequence length="232" mass="26801">MIQIRKQELATILVAFQLYPTKQQNHQKTPKVQKIRPSIGELRDPVTQLQRIENAPSTAETVSSPSDGEESGDMIFENAMQKLKRHLRVHFKCDVCGKTFSRAASLNTHQRVHTGERPFRCDSCDKTFTQATHLNTHQRVHTGEKPFRCDVCDKTFSQATHLNTHQRVHTGEKPFRCDVCEKTFSQEANLNTHQRMHSGEKPFICDECDKTFSQAAHLKKHHRVHMKEKSFK</sequence>
<dbReference type="PANTHER" id="PTHR24394">
    <property type="entry name" value="ZINC FINGER PROTEIN"/>
    <property type="match status" value="1"/>
</dbReference>
<evidence type="ECO:0000256" key="7">
    <source>
        <dbReference type="ARBA" id="ARBA00023125"/>
    </source>
</evidence>
<keyword evidence="9" id="KW-0539">Nucleus</keyword>
<dbReference type="EMBL" id="JAVRJZ010000121">
    <property type="protein sequence ID" value="KAK2703063.1"/>
    <property type="molecule type" value="Genomic_DNA"/>
</dbReference>
<dbReference type="PROSITE" id="PS00028">
    <property type="entry name" value="ZINC_FINGER_C2H2_1"/>
    <property type="match status" value="5"/>
</dbReference>
<dbReference type="GO" id="GO:0043565">
    <property type="term" value="F:sequence-specific DNA binding"/>
    <property type="evidence" value="ECO:0007669"/>
    <property type="project" value="UniProtKB-ARBA"/>
</dbReference>
<dbReference type="GO" id="GO:0008270">
    <property type="term" value="F:zinc ion binding"/>
    <property type="evidence" value="ECO:0007669"/>
    <property type="project" value="UniProtKB-KW"/>
</dbReference>
<dbReference type="Gene3D" id="3.30.160.60">
    <property type="entry name" value="Classic Zinc Finger"/>
    <property type="match status" value="5"/>
</dbReference>
<keyword evidence="2" id="KW-0479">Metal-binding</keyword>
<evidence type="ECO:0000259" key="12">
    <source>
        <dbReference type="PROSITE" id="PS50157"/>
    </source>
</evidence>
<protein>
    <recommendedName>
        <fullName evidence="12">C2H2-type domain-containing protein</fullName>
    </recommendedName>
</protein>
<dbReference type="InterPro" id="IPR036236">
    <property type="entry name" value="Znf_C2H2_sf"/>
</dbReference>
<reference evidence="13" key="1">
    <citation type="submission" date="2023-07" db="EMBL/GenBank/DDBJ databases">
        <title>Chromosome-level genome assembly of Artemia franciscana.</title>
        <authorList>
            <person name="Jo E."/>
        </authorList>
    </citation>
    <scope>NUCLEOTIDE SEQUENCE</scope>
    <source>
        <tissue evidence="13">Whole body</tissue>
    </source>
</reference>
<evidence type="ECO:0000256" key="8">
    <source>
        <dbReference type="ARBA" id="ARBA00023163"/>
    </source>
</evidence>
<dbReference type="FunFam" id="3.30.160.60:FF:002716">
    <property type="entry name" value="Zinc finger protein 212"/>
    <property type="match status" value="1"/>
</dbReference>
<evidence type="ECO:0000256" key="5">
    <source>
        <dbReference type="ARBA" id="ARBA00022833"/>
    </source>
</evidence>
<evidence type="ECO:0000256" key="3">
    <source>
        <dbReference type="ARBA" id="ARBA00022737"/>
    </source>
</evidence>
<keyword evidence="5" id="KW-0862">Zinc</keyword>
<evidence type="ECO:0000256" key="2">
    <source>
        <dbReference type="ARBA" id="ARBA00022723"/>
    </source>
</evidence>
<dbReference type="GO" id="GO:0045892">
    <property type="term" value="P:negative regulation of DNA-templated transcription"/>
    <property type="evidence" value="ECO:0007669"/>
    <property type="project" value="UniProtKB-ARBA"/>
</dbReference>
<organism evidence="13 14">
    <name type="scientific">Artemia franciscana</name>
    <name type="common">Brine shrimp</name>
    <name type="synonym">Artemia sanfranciscana</name>
    <dbReference type="NCBI Taxonomy" id="6661"/>
    <lineage>
        <taxon>Eukaryota</taxon>
        <taxon>Metazoa</taxon>
        <taxon>Ecdysozoa</taxon>
        <taxon>Arthropoda</taxon>
        <taxon>Crustacea</taxon>
        <taxon>Branchiopoda</taxon>
        <taxon>Anostraca</taxon>
        <taxon>Artemiidae</taxon>
        <taxon>Artemia</taxon>
    </lineage>
</organism>
<dbReference type="GO" id="GO:0000981">
    <property type="term" value="F:DNA-binding transcription factor activity, RNA polymerase II-specific"/>
    <property type="evidence" value="ECO:0007669"/>
    <property type="project" value="TreeGrafter"/>
</dbReference>
<dbReference type="Pfam" id="PF00096">
    <property type="entry name" value="zf-C2H2"/>
    <property type="match status" value="5"/>
</dbReference>
<proteinExistence type="predicted"/>
<feature type="domain" description="C2H2-type" evidence="12">
    <location>
        <begin position="119"/>
        <end position="146"/>
    </location>
</feature>
<dbReference type="SMART" id="SM00355">
    <property type="entry name" value="ZnF_C2H2"/>
    <property type="match status" value="5"/>
</dbReference>
<evidence type="ECO:0000256" key="10">
    <source>
        <dbReference type="PROSITE-ProRule" id="PRU00042"/>
    </source>
</evidence>
<feature type="domain" description="C2H2-type" evidence="12">
    <location>
        <begin position="91"/>
        <end position="118"/>
    </location>
</feature>
<feature type="compositionally biased region" description="Polar residues" evidence="11">
    <location>
        <begin position="51"/>
        <end position="66"/>
    </location>
</feature>